<feature type="transmembrane region" description="Helical" evidence="1">
    <location>
        <begin position="75"/>
        <end position="98"/>
    </location>
</feature>
<evidence type="ECO:0008006" key="4">
    <source>
        <dbReference type="Google" id="ProtNLM"/>
    </source>
</evidence>
<reference evidence="2 3" key="1">
    <citation type="submission" date="2018-04" db="EMBL/GenBank/DDBJ databases">
        <authorList>
            <person name="Go L.Y."/>
            <person name="Mitchell J.A."/>
        </authorList>
    </citation>
    <scope>NUCLEOTIDE SEQUENCE [LARGE SCALE GENOMIC DNA]</scope>
    <source>
        <strain evidence="2">ULC066bin1</strain>
    </source>
</reference>
<dbReference type="InterPro" id="IPR052948">
    <property type="entry name" value="Low_temp-induced_all0457"/>
</dbReference>
<sequence length="181" mass="18781">MALKHKNAIGTFPDRPHVESAIAQLKKAKFPMSKVSVVVEHLNSIDTTLGGSTEPTIKSQEQFARDRTSTQIGHSALDAGVLGSVVGGVVAGLSTLAFPAGGGAVLLVGMATGAFYGTLSGGLLGGAIGAGISEEQAKYYSNLLAHGNYLIAIEGTDTEITHAESVLKTENIQDWLTFDKL</sequence>
<accession>A0A2W4XKB0</accession>
<evidence type="ECO:0000313" key="2">
    <source>
        <dbReference type="EMBL" id="PZO36141.1"/>
    </source>
</evidence>
<gene>
    <name evidence="2" type="ORF">DCF19_22185</name>
</gene>
<dbReference type="AlphaFoldDB" id="A0A2W4XKB0"/>
<dbReference type="PANTHER" id="PTHR36109">
    <property type="entry name" value="MEMBRANE PROTEIN-RELATED"/>
    <property type="match status" value="1"/>
</dbReference>
<evidence type="ECO:0000256" key="1">
    <source>
        <dbReference type="SAM" id="Phobius"/>
    </source>
</evidence>
<proteinExistence type="predicted"/>
<reference evidence="2 3" key="2">
    <citation type="submission" date="2018-06" db="EMBL/GenBank/DDBJ databases">
        <title>Metagenomic assembly of (sub)arctic Cyanobacteria and their associated microbiome from non-axenic cultures.</title>
        <authorList>
            <person name="Baurain D."/>
        </authorList>
    </citation>
    <scope>NUCLEOTIDE SEQUENCE [LARGE SCALE GENOMIC DNA]</scope>
    <source>
        <strain evidence="2">ULC066bin1</strain>
    </source>
</reference>
<protein>
    <recommendedName>
        <fullName evidence="4">DUF1269 domain-containing protein</fullName>
    </recommendedName>
</protein>
<feature type="transmembrane region" description="Helical" evidence="1">
    <location>
        <begin position="104"/>
        <end position="132"/>
    </location>
</feature>
<dbReference type="EMBL" id="QBML01000044">
    <property type="protein sequence ID" value="PZO36141.1"/>
    <property type="molecule type" value="Genomic_DNA"/>
</dbReference>
<dbReference type="Proteomes" id="UP000249467">
    <property type="component" value="Unassembled WGS sequence"/>
</dbReference>
<organism evidence="2 3">
    <name type="scientific">Pseudanabaena frigida</name>
    <dbReference type="NCBI Taxonomy" id="945775"/>
    <lineage>
        <taxon>Bacteria</taxon>
        <taxon>Bacillati</taxon>
        <taxon>Cyanobacteriota</taxon>
        <taxon>Cyanophyceae</taxon>
        <taxon>Pseudanabaenales</taxon>
        <taxon>Pseudanabaenaceae</taxon>
        <taxon>Pseudanabaena</taxon>
    </lineage>
</organism>
<name>A0A2W4XKB0_9CYAN</name>
<dbReference type="PANTHER" id="PTHR36109:SF2">
    <property type="entry name" value="MEMBRANE PROTEIN"/>
    <property type="match status" value="1"/>
</dbReference>
<evidence type="ECO:0000313" key="3">
    <source>
        <dbReference type="Proteomes" id="UP000249467"/>
    </source>
</evidence>
<keyword evidence="1" id="KW-0812">Transmembrane</keyword>
<keyword evidence="1" id="KW-0472">Membrane</keyword>
<keyword evidence="1" id="KW-1133">Transmembrane helix</keyword>
<comment type="caution">
    <text evidence="2">The sequence shown here is derived from an EMBL/GenBank/DDBJ whole genome shotgun (WGS) entry which is preliminary data.</text>
</comment>